<dbReference type="Proteomes" id="UP000059680">
    <property type="component" value="Chromosome 3"/>
</dbReference>
<proteinExistence type="predicted"/>
<dbReference type="InParanoid" id="A0A0P0W2I5"/>
<feature type="compositionally biased region" description="Basic and acidic residues" evidence="1">
    <location>
        <begin position="1"/>
        <end position="14"/>
    </location>
</feature>
<feature type="compositionally biased region" description="Basic and acidic residues" evidence="1">
    <location>
        <begin position="165"/>
        <end position="179"/>
    </location>
</feature>
<organism evidence="2 3">
    <name type="scientific">Oryza sativa subsp. japonica</name>
    <name type="common">Rice</name>
    <dbReference type="NCBI Taxonomy" id="39947"/>
    <lineage>
        <taxon>Eukaryota</taxon>
        <taxon>Viridiplantae</taxon>
        <taxon>Streptophyta</taxon>
        <taxon>Embryophyta</taxon>
        <taxon>Tracheophyta</taxon>
        <taxon>Spermatophyta</taxon>
        <taxon>Magnoliopsida</taxon>
        <taxon>Liliopsida</taxon>
        <taxon>Poales</taxon>
        <taxon>Poaceae</taxon>
        <taxon>BOP clade</taxon>
        <taxon>Oryzoideae</taxon>
        <taxon>Oryzeae</taxon>
        <taxon>Oryzinae</taxon>
        <taxon>Oryza</taxon>
        <taxon>Oryza sativa</taxon>
    </lineage>
</organism>
<feature type="compositionally biased region" description="Basic and acidic residues" evidence="1">
    <location>
        <begin position="24"/>
        <end position="33"/>
    </location>
</feature>
<reference evidence="2 3" key="2">
    <citation type="journal article" date="2013" name="Plant Cell Physiol.">
        <title>Rice Annotation Project Database (RAP-DB): an integrative and interactive database for rice genomics.</title>
        <authorList>
            <person name="Sakai H."/>
            <person name="Lee S.S."/>
            <person name="Tanaka T."/>
            <person name="Numa H."/>
            <person name="Kim J."/>
            <person name="Kawahara Y."/>
            <person name="Wakimoto H."/>
            <person name="Yang C.C."/>
            <person name="Iwamoto M."/>
            <person name="Abe T."/>
            <person name="Yamada Y."/>
            <person name="Muto A."/>
            <person name="Inokuchi H."/>
            <person name="Ikemura T."/>
            <person name="Matsumoto T."/>
            <person name="Sasaki T."/>
            <person name="Itoh T."/>
        </authorList>
    </citation>
    <scope>NUCLEOTIDE SEQUENCE [LARGE SCALE GENOMIC DNA]</scope>
    <source>
        <strain evidence="3">cv. Nipponbare</strain>
    </source>
</reference>
<feature type="compositionally biased region" description="Basic residues" evidence="1">
    <location>
        <begin position="239"/>
        <end position="248"/>
    </location>
</feature>
<protein>
    <submittedName>
        <fullName evidence="2">Os03g0713550 protein</fullName>
    </submittedName>
</protein>
<evidence type="ECO:0000256" key="1">
    <source>
        <dbReference type="SAM" id="MobiDB-lite"/>
    </source>
</evidence>
<feature type="compositionally biased region" description="Basic and acidic residues" evidence="1">
    <location>
        <begin position="132"/>
        <end position="157"/>
    </location>
</feature>
<feature type="region of interest" description="Disordered" evidence="1">
    <location>
        <begin position="1"/>
        <end position="42"/>
    </location>
</feature>
<gene>
    <name evidence="2" type="ordered locus">Os03g0713550</name>
    <name evidence="2" type="ORF">OSNPB_030713550</name>
</gene>
<name>A0A0P0W2I5_ORYSJ</name>
<keyword evidence="3" id="KW-1185">Reference proteome</keyword>
<reference evidence="3" key="1">
    <citation type="journal article" date="2005" name="Nature">
        <title>The map-based sequence of the rice genome.</title>
        <authorList>
            <consortium name="International rice genome sequencing project (IRGSP)"/>
            <person name="Matsumoto T."/>
            <person name="Wu J."/>
            <person name="Kanamori H."/>
            <person name="Katayose Y."/>
            <person name="Fujisawa M."/>
            <person name="Namiki N."/>
            <person name="Mizuno H."/>
            <person name="Yamamoto K."/>
            <person name="Antonio B.A."/>
            <person name="Baba T."/>
            <person name="Sakata K."/>
            <person name="Nagamura Y."/>
            <person name="Aoki H."/>
            <person name="Arikawa K."/>
            <person name="Arita K."/>
            <person name="Bito T."/>
            <person name="Chiden Y."/>
            <person name="Fujitsuka N."/>
            <person name="Fukunaka R."/>
            <person name="Hamada M."/>
            <person name="Harada C."/>
            <person name="Hayashi A."/>
            <person name="Hijishita S."/>
            <person name="Honda M."/>
            <person name="Hosokawa S."/>
            <person name="Ichikawa Y."/>
            <person name="Idonuma A."/>
            <person name="Iijima M."/>
            <person name="Ikeda M."/>
            <person name="Ikeno M."/>
            <person name="Ito K."/>
            <person name="Ito S."/>
            <person name="Ito T."/>
            <person name="Ito Y."/>
            <person name="Ito Y."/>
            <person name="Iwabuchi A."/>
            <person name="Kamiya K."/>
            <person name="Karasawa W."/>
            <person name="Kurita K."/>
            <person name="Katagiri S."/>
            <person name="Kikuta A."/>
            <person name="Kobayashi H."/>
            <person name="Kobayashi N."/>
            <person name="Machita K."/>
            <person name="Maehara T."/>
            <person name="Masukawa M."/>
            <person name="Mizubayashi T."/>
            <person name="Mukai Y."/>
            <person name="Nagasaki H."/>
            <person name="Nagata Y."/>
            <person name="Naito S."/>
            <person name="Nakashima M."/>
            <person name="Nakama Y."/>
            <person name="Nakamichi Y."/>
            <person name="Nakamura M."/>
            <person name="Meguro A."/>
            <person name="Negishi M."/>
            <person name="Ohta I."/>
            <person name="Ohta T."/>
            <person name="Okamoto M."/>
            <person name="Ono N."/>
            <person name="Saji S."/>
            <person name="Sakaguchi M."/>
            <person name="Sakai K."/>
            <person name="Shibata M."/>
            <person name="Shimokawa T."/>
            <person name="Song J."/>
            <person name="Takazaki Y."/>
            <person name="Terasawa K."/>
            <person name="Tsugane M."/>
            <person name="Tsuji K."/>
            <person name="Ueda S."/>
            <person name="Waki K."/>
            <person name="Yamagata H."/>
            <person name="Yamamoto M."/>
            <person name="Yamamoto S."/>
            <person name="Yamane H."/>
            <person name="Yoshiki S."/>
            <person name="Yoshihara R."/>
            <person name="Yukawa K."/>
            <person name="Zhong H."/>
            <person name="Yano M."/>
            <person name="Yuan Q."/>
            <person name="Ouyang S."/>
            <person name="Liu J."/>
            <person name="Jones K.M."/>
            <person name="Gansberger K."/>
            <person name="Moffat K."/>
            <person name="Hill J."/>
            <person name="Bera J."/>
            <person name="Fadrosh D."/>
            <person name="Jin S."/>
            <person name="Johri S."/>
            <person name="Kim M."/>
            <person name="Overton L."/>
            <person name="Reardon M."/>
            <person name="Tsitrin T."/>
            <person name="Vuong H."/>
            <person name="Weaver B."/>
            <person name="Ciecko A."/>
            <person name="Tallon L."/>
            <person name="Jackson J."/>
            <person name="Pai G."/>
            <person name="Aken S.V."/>
            <person name="Utterback T."/>
            <person name="Reidmuller S."/>
            <person name="Feldblyum T."/>
            <person name="Hsiao J."/>
            <person name="Zismann V."/>
            <person name="Iobst S."/>
            <person name="de Vazeille A.R."/>
            <person name="Buell C.R."/>
            <person name="Ying K."/>
            <person name="Li Y."/>
            <person name="Lu T."/>
            <person name="Huang Y."/>
            <person name="Zhao Q."/>
            <person name="Feng Q."/>
            <person name="Zhang L."/>
            <person name="Zhu J."/>
            <person name="Weng Q."/>
            <person name="Mu J."/>
            <person name="Lu Y."/>
            <person name="Fan D."/>
            <person name="Liu Y."/>
            <person name="Guan J."/>
            <person name="Zhang Y."/>
            <person name="Yu S."/>
            <person name="Liu X."/>
            <person name="Zhang Y."/>
            <person name="Hong G."/>
            <person name="Han B."/>
            <person name="Choisne N."/>
            <person name="Demange N."/>
            <person name="Orjeda G."/>
            <person name="Samain S."/>
            <person name="Cattolico L."/>
            <person name="Pelletier E."/>
            <person name="Couloux A."/>
            <person name="Segurens B."/>
            <person name="Wincker P."/>
            <person name="D'Hont A."/>
            <person name="Scarpelli C."/>
            <person name="Weissenbach J."/>
            <person name="Salanoubat M."/>
            <person name="Quetier F."/>
            <person name="Yu Y."/>
            <person name="Kim H.R."/>
            <person name="Rambo T."/>
            <person name="Currie J."/>
            <person name="Collura K."/>
            <person name="Luo M."/>
            <person name="Yang T."/>
            <person name="Ammiraju J.S.S."/>
            <person name="Engler F."/>
            <person name="Soderlund C."/>
            <person name="Wing R.A."/>
            <person name="Palmer L.E."/>
            <person name="de la Bastide M."/>
            <person name="Spiegel L."/>
            <person name="Nascimento L."/>
            <person name="Zutavern T."/>
            <person name="O'Shaughnessy A."/>
            <person name="Dike S."/>
            <person name="Dedhia N."/>
            <person name="Preston R."/>
            <person name="Balija V."/>
            <person name="McCombie W.R."/>
            <person name="Chow T."/>
            <person name="Chen H."/>
            <person name="Chung M."/>
            <person name="Chen C."/>
            <person name="Shaw J."/>
            <person name="Wu H."/>
            <person name="Hsiao K."/>
            <person name="Chao Y."/>
            <person name="Chu M."/>
            <person name="Cheng C."/>
            <person name="Hour A."/>
            <person name="Lee P."/>
            <person name="Lin S."/>
            <person name="Lin Y."/>
            <person name="Liou J."/>
            <person name="Liu S."/>
            <person name="Hsing Y."/>
            <person name="Raghuvanshi S."/>
            <person name="Mohanty A."/>
            <person name="Bharti A.K."/>
            <person name="Gaur A."/>
            <person name="Gupta V."/>
            <person name="Kumar D."/>
            <person name="Ravi V."/>
            <person name="Vij S."/>
            <person name="Kapur A."/>
            <person name="Khurana P."/>
            <person name="Khurana P."/>
            <person name="Khurana J.P."/>
            <person name="Tyagi A.K."/>
            <person name="Gaikwad K."/>
            <person name="Singh A."/>
            <person name="Dalal V."/>
            <person name="Srivastava S."/>
            <person name="Dixit A."/>
            <person name="Pal A.K."/>
            <person name="Ghazi I.A."/>
            <person name="Yadav M."/>
            <person name="Pandit A."/>
            <person name="Bhargava A."/>
            <person name="Sureshbabu K."/>
            <person name="Batra K."/>
            <person name="Sharma T.R."/>
            <person name="Mohapatra T."/>
            <person name="Singh N.K."/>
            <person name="Messing J."/>
            <person name="Nelson A.B."/>
            <person name="Fuks G."/>
            <person name="Kavchok S."/>
            <person name="Keizer G."/>
            <person name="Linton E."/>
            <person name="Llaca V."/>
            <person name="Song R."/>
            <person name="Tanyolac B."/>
            <person name="Young S."/>
            <person name="Ho-Il K."/>
            <person name="Hahn J.H."/>
            <person name="Sangsakoo G."/>
            <person name="Vanavichit A."/>
            <person name="de Mattos Luiz.A.T."/>
            <person name="Zimmer P.D."/>
            <person name="Malone G."/>
            <person name="Dellagostin O."/>
            <person name="de Oliveira A.C."/>
            <person name="Bevan M."/>
            <person name="Bancroft I."/>
            <person name="Minx P."/>
            <person name="Cordum H."/>
            <person name="Wilson R."/>
            <person name="Cheng Z."/>
            <person name="Jin W."/>
            <person name="Jiang J."/>
            <person name="Leong S.A."/>
            <person name="Iwama H."/>
            <person name="Gojobori T."/>
            <person name="Itoh T."/>
            <person name="Niimura Y."/>
            <person name="Fujii Y."/>
            <person name="Habara T."/>
            <person name="Sakai H."/>
            <person name="Sato Y."/>
            <person name="Wilson G."/>
            <person name="Kumar K."/>
            <person name="McCouch S."/>
            <person name="Juretic N."/>
            <person name="Hoen D."/>
            <person name="Wright S."/>
            <person name="Bruskiewich R."/>
            <person name="Bureau T."/>
            <person name="Miyao A."/>
            <person name="Hirochika H."/>
            <person name="Nishikawa T."/>
            <person name="Kadowaki K."/>
            <person name="Sugiura M."/>
            <person name="Burr B."/>
            <person name="Sasaki T."/>
        </authorList>
    </citation>
    <scope>NUCLEOTIDE SEQUENCE [LARGE SCALE GENOMIC DNA]</scope>
    <source>
        <strain evidence="3">cv. Nipponbare</strain>
    </source>
</reference>
<feature type="non-terminal residue" evidence="2">
    <location>
        <position position="1"/>
    </location>
</feature>
<dbReference type="PaxDb" id="39947-A0A0P0W2I5"/>
<feature type="non-terminal residue" evidence="2">
    <location>
        <position position="273"/>
    </location>
</feature>
<reference evidence="2 3" key="3">
    <citation type="journal article" date="2013" name="Rice">
        <title>Improvement of the Oryza sativa Nipponbare reference genome using next generation sequence and optical map data.</title>
        <authorList>
            <person name="Kawahara Y."/>
            <person name="de la Bastide M."/>
            <person name="Hamilton J.P."/>
            <person name="Kanamori H."/>
            <person name="McCombie W.R."/>
            <person name="Ouyang S."/>
            <person name="Schwartz D.C."/>
            <person name="Tanaka T."/>
            <person name="Wu J."/>
            <person name="Zhou S."/>
            <person name="Childs K.L."/>
            <person name="Davidson R.M."/>
            <person name="Lin H."/>
            <person name="Quesada-Ocampo L."/>
            <person name="Vaillancourt B."/>
            <person name="Sakai H."/>
            <person name="Lee S.S."/>
            <person name="Kim J."/>
            <person name="Numa H."/>
            <person name="Itoh T."/>
            <person name="Buell C.R."/>
            <person name="Matsumoto T."/>
        </authorList>
    </citation>
    <scope>NUCLEOTIDE SEQUENCE [LARGE SCALE GENOMIC DNA]</scope>
    <source>
        <strain evidence="3">cv. Nipponbare</strain>
    </source>
</reference>
<dbReference type="FunCoup" id="A0A0P0W2I5">
    <property type="interactions" value="10"/>
</dbReference>
<dbReference type="EMBL" id="AP014959">
    <property type="protein sequence ID" value="BAS86062.1"/>
    <property type="molecule type" value="Genomic_DNA"/>
</dbReference>
<dbReference type="Gramene" id="Os03t0713550-00">
    <property type="protein sequence ID" value="Os03t0713550-00"/>
    <property type="gene ID" value="Os03g0713550"/>
</dbReference>
<evidence type="ECO:0000313" key="3">
    <source>
        <dbReference type="Proteomes" id="UP000059680"/>
    </source>
</evidence>
<dbReference type="AlphaFoldDB" id="A0A0P0W2I5"/>
<evidence type="ECO:0000313" key="2">
    <source>
        <dbReference type="EMBL" id="BAS86062.1"/>
    </source>
</evidence>
<accession>A0A0P0W2I5</accession>
<feature type="region of interest" description="Disordered" evidence="1">
    <location>
        <begin position="224"/>
        <end position="248"/>
    </location>
</feature>
<sequence length="273" mass="29367">RELAEADGAHERRPARLLAGGEQRVARHEELQDGHAQAPHVGGEGVGAVAVELGVEPLGAHVRRRALVLVRRAVLAAAARGDHLGDPEVGDLHLAVHADEEVARLDVAVDDAAGVEARQPGQRLRGHLRDRRLRERPGAGRDGGERPAVHQLEEQRDVAGGGGGGRKDGVAPDDERGGRPAEYVRLHAGELAAAGGVLHLQRVERARLAVANLVHGAAIPAAEHGDPLEVGEPELAGSGRRRRRRRRRGDRWWALSPGGRRRILEGYTRRDVQ</sequence>
<feature type="region of interest" description="Disordered" evidence="1">
    <location>
        <begin position="117"/>
        <end position="179"/>
    </location>
</feature>